<keyword evidence="11" id="KW-1185">Reference proteome</keyword>
<keyword evidence="1" id="KW-0812">Transmembrane</keyword>
<dbReference type="GO" id="GO:0012505">
    <property type="term" value="C:endomembrane system"/>
    <property type="evidence" value="ECO:0007669"/>
    <property type="project" value="UniProtKB-SubCell"/>
</dbReference>
<name>A0A1S8WQ41_OPIVI</name>
<accession>A0A1S8WQ41</accession>
<evidence type="ECO:0000256" key="3">
    <source>
        <dbReference type="ARBA" id="ARBA00022989"/>
    </source>
</evidence>
<dbReference type="Gene3D" id="4.10.470.20">
    <property type="match status" value="2"/>
</dbReference>
<feature type="region of interest" description="Disordered" evidence="8">
    <location>
        <begin position="1"/>
        <end position="41"/>
    </location>
</feature>
<comment type="subcellular location">
    <subcellularLocation>
        <location evidence="7">Endomembrane system</location>
        <topology evidence="7">Single-pass type I membrane protein</topology>
    </subcellularLocation>
</comment>
<reference evidence="10 11" key="1">
    <citation type="submission" date="2015-03" db="EMBL/GenBank/DDBJ databases">
        <title>Draft genome of the nematode, Opisthorchis viverrini.</title>
        <authorList>
            <person name="Mitreva M."/>
        </authorList>
    </citation>
    <scope>NUCLEOTIDE SEQUENCE [LARGE SCALE GENOMIC DNA]</scope>
    <source>
        <strain evidence="10">Khon Kaen</strain>
    </source>
</reference>
<organism evidence="10 11">
    <name type="scientific">Opisthorchis viverrini</name>
    <name type="common">Southeast Asian liver fluke</name>
    <dbReference type="NCBI Taxonomy" id="6198"/>
    <lineage>
        <taxon>Eukaryota</taxon>
        <taxon>Metazoa</taxon>
        <taxon>Spiralia</taxon>
        <taxon>Lophotrochozoa</taxon>
        <taxon>Platyhelminthes</taxon>
        <taxon>Trematoda</taxon>
        <taxon>Digenea</taxon>
        <taxon>Opisthorchiida</taxon>
        <taxon>Opisthorchiata</taxon>
        <taxon>Opisthorchiidae</taxon>
        <taxon>Opisthorchis</taxon>
    </lineage>
</organism>
<keyword evidence="4" id="KW-0472">Membrane</keyword>
<evidence type="ECO:0000256" key="5">
    <source>
        <dbReference type="ARBA" id="ARBA00023157"/>
    </source>
</evidence>
<evidence type="ECO:0000259" key="9">
    <source>
        <dbReference type="PROSITE" id="PS50258"/>
    </source>
</evidence>
<dbReference type="SMART" id="SM00004">
    <property type="entry name" value="NL"/>
    <property type="match status" value="2"/>
</dbReference>
<evidence type="ECO:0000256" key="2">
    <source>
        <dbReference type="ARBA" id="ARBA00022737"/>
    </source>
</evidence>
<keyword evidence="2" id="KW-0677">Repeat</keyword>
<sequence length="307" mass="33417">MQNRSSNLTSPGYTGSRCEVNSSAEASRSNPSKSFPLENGQARFPMNDIKDLSDPSSRCSACPPNFAGDGICQVDCLLNGCAGPRELEDCEPWSKCHDGAAAGTAFPSKQCIEKFHDTRCDEQCSNEACHFDGFDCAYNSSYCQETAYCLENYADGICNAVCSGSSCGFDGGDCIPQFELSNASSVAVKSQTPEPTLFLVVLNNSMETFATHRQAVLFTLASLLHSVVRVWKDRHSGVEMLANLSNKAGVKFLILVGYNANHGNIPRAHGRSSKNQQILAFSNFVVVFHLDESEWKVQDSLKVCPHH</sequence>
<evidence type="ECO:0000256" key="6">
    <source>
        <dbReference type="ARBA" id="ARBA00023180"/>
    </source>
</evidence>
<dbReference type="PRINTS" id="PR01452">
    <property type="entry name" value="LNOTCHREPEAT"/>
</dbReference>
<dbReference type="EMBL" id="KV897033">
    <property type="protein sequence ID" value="OON16592.1"/>
    <property type="molecule type" value="Genomic_DNA"/>
</dbReference>
<proteinExistence type="predicted"/>
<keyword evidence="5" id="KW-1015">Disulfide bond</keyword>
<evidence type="ECO:0000313" key="11">
    <source>
        <dbReference type="Proteomes" id="UP000243686"/>
    </source>
</evidence>
<dbReference type="PROSITE" id="PS50258">
    <property type="entry name" value="LNR"/>
    <property type="match status" value="1"/>
</dbReference>
<dbReference type="InterPro" id="IPR000800">
    <property type="entry name" value="Notch_dom"/>
</dbReference>
<evidence type="ECO:0000256" key="8">
    <source>
        <dbReference type="SAM" id="MobiDB-lite"/>
    </source>
</evidence>
<evidence type="ECO:0000313" key="10">
    <source>
        <dbReference type="EMBL" id="OON16592.1"/>
    </source>
</evidence>
<evidence type="ECO:0000256" key="4">
    <source>
        <dbReference type="ARBA" id="ARBA00023136"/>
    </source>
</evidence>
<dbReference type="SUPFAM" id="SSF90193">
    <property type="entry name" value="Notch domain"/>
    <property type="match status" value="2"/>
</dbReference>
<gene>
    <name evidence="10" type="ORF">X801_07594</name>
</gene>
<feature type="domain" description="LNR" evidence="9">
    <location>
        <begin position="96"/>
        <end position="143"/>
    </location>
</feature>
<dbReference type="Proteomes" id="UP000243686">
    <property type="component" value="Unassembled WGS sequence"/>
</dbReference>
<keyword evidence="6" id="KW-0325">Glycoprotein</keyword>
<keyword evidence="3" id="KW-1133">Transmembrane helix</keyword>
<protein>
    <submittedName>
        <fullName evidence="10">Notch domain protein</fullName>
    </submittedName>
</protein>
<dbReference type="AlphaFoldDB" id="A0A1S8WQ41"/>
<dbReference type="Pfam" id="PF00066">
    <property type="entry name" value="Notch"/>
    <property type="match status" value="2"/>
</dbReference>
<dbReference type="InterPro" id="IPR035993">
    <property type="entry name" value="Notch-like_dom_sf"/>
</dbReference>
<evidence type="ECO:0000256" key="7">
    <source>
        <dbReference type="ARBA" id="ARBA00046288"/>
    </source>
</evidence>
<evidence type="ECO:0000256" key="1">
    <source>
        <dbReference type="ARBA" id="ARBA00022692"/>
    </source>
</evidence>
<feature type="compositionally biased region" description="Polar residues" evidence="8">
    <location>
        <begin position="1"/>
        <end position="33"/>
    </location>
</feature>